<comment type="caution">
    <text evidence="2">The sequence shown here is derived from an EMBL/GenBank/DDBJ whole genome shotgun (WGS) entry which is preliminary data.</text>
</comment>
<sequence>MPKVEWMQTEPTLSTYRVSRRCPSHLSMVKARGKDIEELPGKSSHLACSTGSTVFKSSNKMNKVGIAFVLGCAFMASQSLPLTSEEGSSLVQQQAQQDYKQHQDTLQNRESSSSTLSKPDYNANGFTYDNKDKTHRDRGYGFEKAYAYSRETAFFDFYDDKGALNARDIVEKYGNSDNKEDLLKNISS</sequence>
<reference evidence="2" key="1">
    <citation type="submission" date="2020-08" db="EMBL/GenBank/DDBJ databases">
        <title>Multicomponent nature underlies the extraordinary mechanical properties of spider dragline silk.</title>
        <authorList>
            <person name="Kono N."/>
            <person name="Nakamura H."/>
            <person name="Mori M."/>
            <person name="Yoshida Y."/>
            <person name="Ohtoshi R."/>
            <person name="Malay A.D."/>
            <person name="Moran D.A.P."/>
            <person name="Tomita M."/>
            <person name="Numata K."/>
            <person name="Arakawa K."/>
        </authorList>
    </citation>
    <scope>NUCLEOTIDE SEQUENCE</scope>
</reference>
<protein>
    <submittedName>
        <fullName evidence="2">Uncharacterized protein</fullName>
    </submittedName>
</protein>
<accession>A0A8X7CNY6</accession>
<evidence type="ECO:0000313" key="3">
    <source>
        <dbReference type="Proteomes" id="UP000886998"/>
    </source>
</evidence>
<proteinExistence type="predicted"/>
<dbReference type="AlphaFoldDB" id="A0A8X7CNY6"/>
<dbReference type="EMBL" id="BMAV01019567">
    <property type="protein sequence ID" value="GFY72650.1"/>
    <property type="molecule type" value="Genomic_DNA"/>
</dbReference>
<gene>
    <name evidence="2" type="primary">NCL1_30484</name>
    <name evidence="2" type="ORF">TNIN_23351</name>
</gene>
<dbReference type="OrthoDB" id="6432732at2759"/>
<feature type="compositionally biased region" description="Polar residues" evidence="1">
    <location>
        <begin position="104"/>
        <end position="117"/>
    </location>
</feature>
<evidence type="ECO:0000256" key="1">
    <source>
        <dbReference type="SAM" id="MobiDB-lite"/>
    </source>
</evidence>
<keyword evidence="3" id="KW-1185">Reference proteome</keyword>
<name>A0A8X7CNY6_9ARAC</name>
<organism evidence="2 3">
    <name type="scientific">Trichonephila inaurata madagascariensis</name>
    <dbReference type="NCBI Taxonomy" id="2747483"/>
    <lineage>
        <taxon>Eukaryota</taxon>
        <taxon>Metazoa</taxon>
        <taxon>Ecdysozoa</taxon>
        <taxon>Arthropoda</taxon>
        <taxon>Chelicerata</taxon>
        <taxon>Arachnida</taxon>
        <taxon>Araneae</taxon>
        <taxon>Araneomorphae</taxon>
        <taxon>Entelegynae</taxon>
        <taxon>Araneoidea</taxon>
        <taxon>Nephilidae</taxon>
        <taxon>Trichonephila</taxon>
        <taxon>Trichonephila inaurata</taxon>
    </lineage>
</organism>
<feature type="region of interest" description="Disordered" evidence="1">
    <location>
        <begin position="87"/>
        <end position="132"/>
    </location>
</feature>
<dbReference type="Proteomes" id="UP000886998">
    <property type="component" value="Unassembled WGS sequence"/>
</dbReference>
<evidence type="ECO:0000313" key="2">
    <source>
        <dbReference type="EMBL" id="GFY72650.1"/>
    </source>
</evidence>